<dbReference type="STRING" id="1314674.A0A0D7AWM3"/>
<dbReference type="PANTHER" id="PTHR14146:SF0">
    <property type="entry name" value="EXOCYST COMPLEX COMPONENT 4"/>
    <property type="match status" value="1"/>
</dbReference>
<accession>A0A0D7AWM3</accession>
<dbReference type="Pfam" id="PF20652">
    <property type="entry name" value="Sec8_C"/>
    <property type="match status" value="1"/>
</dbReference>
<dbReference type="InterPro" id="IPR007191">
    <property type="entry name" value="Sec8_exocyst_N"/>
</dbReference>
<sequence length="1261" mass="140862">MSRAPPFPTRRDRSGSVSKPTISAPIPVSSTSTISTRPLQISRPPSRGTTASSNASIASSSRMPPPNSLPAGPTRPQRSELRNRSSNANITSAAYSESSERSSYRDSMSTTTTSRSDIRQRNQSTPNSARPPPQRLRSVDSNNSDATSPVALSSVISAFRVAGRERSRTNGSDDFEYYKEKQAEKEAEQLRQQRIREKAPGRRMNGKAKAGDIDAVLDQIREEWEFVIDTEFNPVDLALQLLDDSSVGKDIDSFTQTKRMLGNALKGSVDKHYQAFANATTHHSTLLNHLTVTQTQIEDTRGALVEAKEALGSKRADLVQLWSRGQALEEMMHILDQIEHLKSIPDLLETLVSEKRLLQASVLLVRSLKIINKPEMLEIGAVADIRSYLASQETALREILTDELHNHLYLKSFLCESRWAAYTPNQRAFSTVEFEKEGLKPVDTDSPRTRLTRYLHELEVRPNDPPHDLDDPNAKPELMTAGMPSLPSSSTVNPEADSFTYMENILESLAVLSRLGSALDNVAQRVAIEVFNLVEGTLEEVSERAEYGKRGSMHTILNNHARQIGVYTFVGADITAVMGSKMGGTKTYLNPSVLRLAALESMAKRVDHEVLKDFFWTLYSKMDAVAQGFRVVYEVANRIGSRHNFKDASGAKPGALFPLSDIWLSVQAEIRTLLHDYLTNEEQGAVSGRNPVSSINEILRDGRFTRDRTKAVFRFGDTDAKLMNKVLRPHEDQLHRVIKDTMPGLVQGAAEITNQTQVMLSTIGTDDRLQQAQHHRTLIEPDTFHVAVLFEPTLAFLSRVTQILPPGFEGTRDSSTVLDDFVLKFYLPQLEEKVETLFHEAVNGPDAFQPDPLSDRLAPEPLAKASTQLMALINSLCAMLQTTPFHRENYSRLILGVIVKFYKQSSNRFQELVSDHAGEVRMPLAVLWSQKGEMGHCLKELWETVDEGVGDKTEKLCRQETQMEIGFLGEGTVEKSDLLPSTRNLASLAILYRSLAWFATEITRLKSQTLEPSSPTVEEPMSAVSDVAFDDISPVPPSDGALSLPLTREMLERFQSLLETYQMLGELVMHTIRIDIRCRAMHFLNLSMRYGNYSMEQEASEPDPHIVDLNLELAECDAYISSSLPPHARNFIFVGLAEIMEHILISGARHLGLASKFGIKKMMRNILALQQAVKAITDDENSDFKRAKAYYSMYAAGPQAMLASVRKKQEFAFDDYLTMLRLQCGVELSPDNKRASAMGNRDYSMYVIDLHGLEMDNFAAL</sequence>
<dbReference type="GO" id="GO:0006904">
    <property type="term" value="P:vesicle docking involved in exocytosis"/>
    <property type="evidence" value="ECO:0007669"/>
    <property type="project" value="InterPro"/>
</dbReference>
<evidence type="ECO:0000256" key="4">
    <source>
        <dbReference type="RuleBase" id="RU367079"/>
    </source>
</evidence>
<dbReference type="InterPro" id="IPR039682">
    <property type="entry name" value="Sec8/EXOC4"/>
</dbReference>
<evidence type="ECO:0000313" key="8">
    <source>
        <dbReference type="EMBL" id="KIY62642.1"/>
    </source>
</evidence>
<keyword evidence="1 4" id="KW-0813">Transport</keyword>
<keyword evidence="3 4" id="KW-0653">Protein transport</keyword>
<feature type="region of interest" description="Disordered" evidence="5">
    <location>
        <begin position="1"/>
        <end position="148"/>
    </location>
</feature>
<evidence type="ECO:0000259" key="6">
    <source>
        <dbReference type="Pfam" id="PF04048"/>
    </source>
</evidence>
<dbReference type="OrthoDB" id="272977at2759"/>
<keyword evidence="9" id="KW-1185">Reference proteome</keyword>
<feature type="compositionally biased region" description="Low complexity" evidence="5">
    <location>
        <begin position="51"/>
        <end position="61"/>
    </location>
</feature>
<feature type="domain" description="Exocyst complex component Sec8 N-terminal" evidence="6">
    <location>
        <begin position="213"/>
        <end position="350"/>
    </location>
</feature>
<keyword evidence="2 4" id="KW-0268">Exocytosis</keyword>
<dbReference type="GO" id="GO:0000145">
    <property type="term" value="C:exocyst"/>
    <property type="evidence" value="ECO:0007669"/>
    <property type="project" value="UniProtKB-UniRule"/>
</dbReference>
<dbReference type="GO" id="GO:0090522">
    <property type="term" value="P:vesicle tethering involved in exocytosis"/>
    <property type="evidence" value="ECO:0007669"/>
    <property type="project" value="UniProtKB-UniRule"/>
</dbReference>
<evidence type="ECO:0000256" key="5">
    <source>
        <dbReference type="SAM" id="MobiDB-lite"/>
    </source>
</evidence>
<reference evidence="8 9" key="1">
    <citation type="journal article" date="2015" name="Fungal Genet. Biol.">
        <title>Evolution of novel wood decay mechanisms in Agaricales revealed by the genome sequences of Fistulina hepatica and Cylindrobasidium torrendii.</title>
        <authorList>
            <person name="Floudas D."/>
            <person name="Held B.W."/>
            <person name="Riley R."/>
            <person name="Nagy L.G."/>
            <person name="Koehler G."/>
            <person name="Ransdell A.S."/>
            <person name="Younus H."/>
            <person name="Chow J."/>
            <person name="Chiniquy J."/>
            <person name="Lipzen A."/>
            <person name="Tritt A."/>
            <person name="Sun H."/>
            <person name="Haridas S."/>
            <person name="LaButti K."/>
            <person name="Ohm R.A."/>
            <person name="Kues U."/>
            <person name="Blanchette R.A."/>
            <person name="Grigoriev I.V."/>
            <person name="Minto R.E."/>
            <person name="Hibbett D.S."/>
        </authorList>
    </citation>
    <scope>NUCLEOTIDE SEQUENCE [LARGE SCALE GENOMIC DNA]</scope>
    <source>
        <strain evidence="8 9">FP15055 ss-10</strain>
    </source>
</reference>
<dbReference type="GO" id="GO:0015031">
    <property type="term" value="P:protein transport"/>
    <property type="evidence" value="ECO:0007669"/>
    <property type="project" value="UniProtKB-KW"/>
</dbReference>
<evidence type="ECO:0000256" key="2">
    <source>
        <dbReference type="ARBA" id="ARBA00022483"/>
    </source>
</evidence>
<dbReference type="GO" id="GO:0006612">
    <property type="term" value="P:protein targeting to membrane"/>
    <property type="evidence" value="ECO:0007669"/>
    <property type="project" value="UniProtKB-UniRule"/>
</dbReference>
<dbReference type="Pfam" id="PF04048">
    <property type="entry name" value="Sec8_N"/>
    <property type="match status" value="1"/>
</dbReference>
<dbReference type="InterPro" id="IPR048630">
    <property type="entry name" value="Sec8_M"/>
</dbReference>
<comment type="function">
    <text evidence="4">Component of the exocyst complex involved in the docking of exocytic vesicles with fusion sites on the plasma membrane.</text>
</comment>
<feature type="compositionally biased region" description="Polar residues" evidence="5">
    <location>
        <begin position="139"/>
        <end position="148"/>
    </location>
</feature>
<dbReference type="AlphaFoldDB" id="A0A0D7AWM3"/>
<feature type="compositionally biased region" description="Low complexity" evidence="5">
    <location>
        <begin position="105"/>
        <end position="115"/>
    </location>
</feature>
<dbReference type="GO" id="GO:0006893">
    <property type="term" value="P:Golgi to plasma membrane transport"/>
    <property type="evidence" value="ECO:0007669"/>
    <property type="project" value="TreeGrafter"/>
</dbReference>
<dbReference type="Proteomes" id="UP000054007">
    <property type="component" value="Unassembled WGS sequence"/>
</dbReference>
<gene>
    <name evidence="8" type="ORF">CYLTODRAFT_494505</name>
</gene>
<dbReference type="EMBL" id="KN880762">
    <property type="protein sequence ID" value="KIY62642.1"/>
    <property type="molecule type" value="Genomic_DNA"/>
</dbReference>
<evidence type="ECO:0000313" key="9">
    <source>
        <dbReference type="Proteomes" id="UP000054007"/>
    </source>
</evidence>
<dbReference type="PANTHER" id="PTHR14146">
    <property type="entry name" value="EXOCYST COMPLEX COMPONENT 4"/>
    <property type="match status" value="1"/>
</dbReference>
<evidence type="ECO:0000256" key="3">
    <source>
        <dbReference type="ARBA" id="ARBA00022927"/>
    </source>
</evidence>
<name>A0A0D7AWM3_9AGAR</name>
<feature type="domain" description="Exocyst complex component Sec8 middle helical bundle" evidence="7">
    <location>
        <begin position="493"/>
        <end position="794"/>
    </location>
</feature>
<evidence type="ECO:0000259" key="7">
    <source>
        <dbReference type="Pfam" id="PF20652"/>
    </source>
</evidence>
<comment type="similarity">
    <text evidence="4">Belongs to the SEC8 family.</text>
</comment>
<protein>
    <recommendedName>
        <fullName evidence="4">Exocyst complex component Sec8</fullName>
    </recommendedName>
</protein>
<evidence type="ECO:0000256" key="1">
    <source>
        <dbReference type="ARBA" id="ARBA00022448"/>
    </source>
</evidence>
<feature type="compositionally biased region" description="Low complexity" evidence="5">
    <location>
        <begin position="20"/>
        <end position="38"/>
    </location>
</feature>
<proteinExistence type="inferred from homology"/>
<organism evidence="8 9">
    <name type="scientific">Cylindrobasidium torrendii FP15055 ss-10</name>
    <dbReference type="NCBI Taxonomy" id="1314674"/>
    <lineage>
        <taxon>Eukaryota</taxon>
        <taxon>Fungi</taxon>
        <taxon>Dikarya</taxon>
        <taxon>Basidiomycota</taxon>
        <taxon>Agaricomycotina</taxon>
        <taxon>Agaricomycetes</taxon>
        <taxon>Agaricomycetidae</taxon>
        <taxon>Agaricales</taxon>
        <taxon>Marasmiineae</taxon>
        <taxon>Physalacriaceae</taxon>
        <taxon>Cylindrobasidium</taxon>
    </lineage>
</organism>